<evidence type="ECO:0000256" key="4">
    <source>
        <dbReference type="ARBA" id="ARBA00023136"/>
    </source>
</evidence>
<sequence>MSKPTKVRSIFISDTHLGFRGCQADALLHFLHSVEAEYLFLVGDIVDFWSLKKVRYWPQKHTNVLRSILGKAKHNTKVIYIPGNHDEVMRQYIGLHFGNIEVHRDYIHETFDGKRLLVLHGDELDLIVKNNRFLSKLGSRAYDLLLGLNHWVNKYRRYFNFSYWSLAKYLKHKVKNAVDYISSYEKALARVAKERNVEGVVCGHIHHAEIREIDGVLYCNDGDWVESCTSIVEHKDGRLELLHWASRFERSTL</sequence>
<dbReference type="Proteomes" id="UP000051242">
    <property type="component" value="Unassembled WGS sequence"/>
</dbReference>
<dbReference type="InterPro" id="IPR004843">
    <property type="entry name" value="Calcineurin-like_PHP"/>
</dbReference>
<dbReference type="InterPro" id="IPR043461">
    <property type="entry name" value="LpxH-like"/>
</dbReference>
<dbReference type="GO" id="GO:0016020">
    <property type="term" value="C:membrane"/>
    <property type="evidence" value="ECO:0007669"/>
    <property type="project" value="GOC"/>
</dbReference>
<organism evidence="7 8">
    <name type="scientific">OM182 bacterium BACL3 MAG-120619-bin3</name>
    <dbReference type="NCBI Taxonomy" id="1655593"/>
    <lineage>
        <taxon>Bacteria</taxon>
        <taxon>Pseudomonadati</taxon>
        <taxon>Pseudomonadota</taxon>
        <taxon>Gammaproteobacteria</taxon>
        <taxon>OMG group</taxon>
        <taxon>OM182 clade</taxon>
    </lineage>
</organism>
<evidence type="ECO:0000256" key="3">
    <source>
        <dbReference type="ARBA" id="ARBA00022723"/>
    </source>
</evidence>
<dbReference type="GO" id="GO:0046872">
    <property type="term" value="F:metal ion binding"/>
    <property type="evidence" value="ECO:0007669"/>
    <property type="project" value="UniProtKB-KW"/>
</dbReference>
<dbReference type="PANTHER" id="PTHR34990:SF2">
    <property type="entry name" value="BLL8164 PROTEIN"/>
    <property type="match status" value="1"/>
</dbReference>
<dbReference type="AlphaFoldDB" id="A0A0R2SZA1"/>
<feature type="non-terminal residue" evidence="7">
    <location>
        <position position="253"/>
    </location>
</feature>
<dbReference type="EMBL" id="LICD01000449">
    <property type="protein sequence ID" value="KRO77715.1"/>
    <property type="molecule type" value="Genomic_DNA"/>
</dbReference>
<evidence type="ECO:0000259" key="6">
    <source>
        <dbReference type="Pfam" id="PF00149"/>
    </source>
</evidence>
<accession>A0A0R2SZA1</accession>
<dbReference type="PANTHER" id="PTHR34990">
    <property type="entry name" value="UDP-2,3-DIACYLGLUCOSAMINE HYDROLASE-RELATED"/>
    <property type="match status" value="1"/>
</dbReference>
<dbReference type="InterPro" id="IPR029052">
    <property type="entry name" value="Metallo-depent_PP-like"/>
</dbReference>
<keyword evidence="3" id="KW-0479">Metal-binding</keyword>
<proteinExistence type="predicted"/>
<name>A0A0R2SZA1_9GAMM</name>
<keyword evidence="1" id="KW-1003">Cell membrane</keyword>
<feature type="domain" description="Calcineurin-like phosphoesterase" evidence="6">
    <location>
        <begin position="10"/>
        <end position="207"/>
    </location>
</feature>
<keyword evidence="4" id="KW-0472">Membrane</keyword>
<dbReference type="SUPFAM" id="SSF56300">
    <property type="entry name" value="Metallo-dependent phosphatases"/>
    <property type="match status" value="1"/>
</dbReference>
<keyword evidence="5" id="KW-0464">Manganese</keyword>
<dbReference type="GO" id="GO:0009245">
    <property type="term" value="P:lipid A biosynthetic process"/>
    <property type="evidence" value="ECO:0007669"/>
    <property type="project" value="TreeGrafter"/>
</dbReference>
<dbReference type="Pfam" id="PF00149">
    <property type="entry name" value="Metallophos"/>
    <property type="match status" value="1"/>
</dbReference>
<evidence type="ECO:0000256" key="2">
    <source>
        <dbReference type="ARBA" id="ARBA00022519"/>
    </source>
</evidence>
<comment type="caution">
    <text evidence="7">The sequence shown here is derived from an EMBL/GenBank/DDBJ whole genome shotgun (WGS) entry which is preliminary data.</text>
</comment>
<evidence type="ECO:0000256" key="5">
    <source>
        <dbReference type="ARBA" id="ARBA00023211"/>
    </source>
</evidence>
<reference evidence="7 8" key="1">
    <citation type="submission" date="2015-10" db="EMBL/GenBank/DDBJ databases">
        <title>Metagenome-Assembled Genomes uncover a global brackish microbiome.</title>
        <authorList>
            <person name="Hugerth L.W."/>
            <person name="Larsson J."/>
            <person name="Alneberg J."/>
            <person name="Lindh M.V."/>
            <person name="Legrand C."/>
            <person name="Pinhassi J."/>
            <person name="Andersson A.F."/>
        </authorList>
    </citation>
    <scope>NUCLEOTIDE SEQUENCE [LARGE SCALE GENOMIC DNA]</scope>
    <source>
        <strain evidence="7">BACL22 MAG-120619-bin3</strain>
    </source>
</reference>
<evidence type="ECO:0000313" key="7">
    <source>
        <dbReference type="EMBL" id="KRO77715.1"/>
    </source>
</evidence>
<dbReference type="Gene3D" id="3.60.21.10">
    <property type="match status" value="1"/>
</dbReference>
<evidence type="ECO:0000313" key="8">
    <source>
        <dbReference type="Proteomes" id="UP000051242"/>
    </source>
</evidence>
<keyword evidence="2" id="KW-0997">Cell inner membrane</keyword>
<protein>
    <submittedName>
        <fullName evidence="7">Metallophosphoesterase</fullName>
    </submittedName>
</protein>
<dbReference type="GO" id="GO:0008758">
    <property type="term" value="F:UDP-2,3-diacylglucosamine hydrolase activity"/>
    <property type="evidence" value="ECO:0007669"/>
    <property type="project" value="TreeGrafter"/>
</dbReference>
<dbReference type="CDD" id="cd07398">
    <property type="entry name" value="MPP_YbbF-LpxH"/>
    <property type="match status" value="1"/>
</dbReference>
<gene>
    <name evidence="7" type="ORF">ABR85_02560</name>
</gene>
<evidence type="ECO:0000256" key="1">
    <source>
        <dbReference type="ARBA" id="ARBA00022475"/>
    </source>
</evidence>